<dbReference type="EMBL" id="JAHLFE010000017">
    <property type="protein sequence ID" value="MBU3843474.1"/>
    <property type="molecule type" value="Genomic_DNA"/>
</dbReference>
<reference evidence="2" key="1">
    <citation type="journal article" date="2021" name="PeerJ">
        <title>Extensive microbial diversity within the chicken gut microbiome revealed by metagenomics and culture.</title>
        <authorList>
            <person name="Gilroy R."/>
            <person name="Ravi A."/>
            <person name="Getino M."/>
            <person name="Pursley I."/>
            <person name="Horton D.L."/>
            <person name="Alikhan N.F."/>
            <person name="Baker D."/>
            <person name="Gharbi K."/>
            <person name="Hall N."/>
            <person name="Watson M."/>
            <person name="Adriaenssens E.M."/>
            <person name="Foster-Nyarko E."/>
            <person name="Jarju S."/>
            <person name="Secka A."/>
            <person name="Antonio M."/>
            <person name="Oren A."/>
            <person name="Chaudhuri R.R."/>
            <person name="La Ragione R."/>
            <person name="Hildebrand F."/>
            <person name="Pallen M.J."/>
        </authorList>
    </citation>
    <scope>NUCLEOTIDE SEQUENCE</scope>
    <source>
        <strain evidence="2">378</strain>
    </source>
</reference>
<dbReference type="InterPro" id="IPR013445">
    <property type="entry name" value="CDP_4_6_deHydtase"/>
</dbReference>
<feature type="domain" description="NAD(P)-binding" evidence="1">
    <location>
        <begin position="2"/>
        <end position="314"/>
    </location>
</feature>
<evidence type="ECO:0000259" key="1">
    <source>
        <dbReference type="Pfam" id="PF16363"/>
    </source>
</evidence>
<dbReference type="AlphaFoldDB" id="A0A948TEM7"/>
<accession>A0A948TEM7</accession>
<dbReference type="EC" id="4.2.1.45" evidence="2"/>
<proteinExistence type="predicted"/>
<comment type="caution">
    <text evidence="2">The sequence shown here is derived from an EMBL/GenBank/DDBJ whole genome shotgun (WGS) entry which is preliminary data.</text>
</comment>
<sequence>MLITGHAGFKGSWLCMILQRFGAKLYGFSLLPHAKPRIYNLLNIPELLTDECIADISDSAALADFVRRCEPEIVLHLAAQPLVRESYRDPLTTYRTNVLGTLNVLEACHHCPSVKAVVNVTTDKCYENPEDGHAFVESDPLGGYDLYSSSKACSEILSASYRRSLLQEPHAMCLATARAGNVIGGGDFADDRLLPDCIRALSDPDNGTIVLRYPQAIRPWQHVLEPLFGYITLAQRLYQRESAYCGAFNFGPEQSQVLSVEQVAQQVVKIWGSGQVQVEAHDHLHEAGLLLLDSSKAKQLLGFKPVLTASEAIEWTVQWYQLWQQGAPSDVLRTLTRLQIGEFVALREA</sequence>
<evidence type="ECO:0000313" key="3">
    <source>
        <dbReference type="Proteomes" id="UP000733611"/>
    </source>
</evidence>
<dbReference type="PANTHER" id="PTHR43000">
    <property type="entry name" value="DTDP-D-GLUCOSE 4,6-DEHYDRATASE-RELATED"/>
    <property type="match status" value="1"/>
</dbReference>
<organism evidence="2 3">
    <name type="scientific">Candidatus Anaerobiospirillum pullicola</name>
    <dbReference type="NCBI Taxonomy" id="2838451"/>
    <lineage>
        <taxon>Bacteria</taxon>
        <taxon>Pseudomonadati</taxon>
        <taxon>Pseudomonadota</taxon>
        <taxon>Gammaproteobacteria</taxon>
        <taxon>Aeromonadales</taxon>
        <taxon>Succinivibrionaceae</taxon>
        <taxon>Anaerobiospirillum</taxon>
    </lineage>
</organism>
<dbReference type="Gene3D" id="3.90.25.10">
    <property type="entry name" value="UDP-galactose 4-epimerase, domain 1"/>
    <property type="match status" value="1"/>
</dbReference>
<gene>
    <name evidence="2" type="primary">rfbG</name>
    <name evidence="2" type="ORF">H9847_01160</name>
</gene>
<dbReference type="Gene3D" id="3.40.50.720">
    <property type="entry name" value="NAD(P)-binding Rossmann-like Domain"/>
    <property type="match status" value="1"/>
</dbReference>
<keyword evidence="2" id="KW-0456">Lyase</keyword>
<dbReference type="Pfam" id="PF16363">
    <property type="entry name" value="GDP_Man_Dehyd"/>
    <property type="match status" value="1"/>
</dbReference>
<name>A0A948TEM7_9GAMM</name>
<dbReference type="InterPro" id="IPR016040">
    <property type="entry name" value="NAD(P)-bd_dom"/>
</dbReference>
<dbReference type="InterPro" id="IPR036291">
    <property type="entry name" value="NAD(P)-bd_dom_sf"/>
</dbReference>
<reference evidence="2" key="2">
    <citation type="submission" date="2021-04" db="EMBL/GenBank/DDBJ databases">
        <authorList>
            <person name="Gilroy R."/>
        </authorList>
    </citation>
    <scope>NUCLEOTIDE SEQUENCE</scope>
    <source>
        <strain evidence="2">378</strain>
    </source>
</reference>
<dbReference type="GO" id="GO:0047733">
    <property type="term" value="F:CDP-glucose 4,6-dehydratase activity"/>
    <property type="evidence" value="ECO:0007669"/>
    <property type="project" value="UniProtKB-EC"/>
</dbReference>
<dbReference type="Proteomes" id="UP000733611">
    <property type="component" value="Unassembled WGS sequence"/>
</dbReference>
<protein>
    <submittedName>
        <fullName evidence="2">CDP-glucose 4,6-dehydratase</fullName>
        <ecNumber evidence="2">4.2.1.45</ecNumber>
    </submittedName>
</protein>
<dbReference type="NCBIfam" id="TIGR02622">
    <property type="entry name" value="CDP_4_6_dhtase"/>
    <property type="match status" value="1"/>
</dbReference>
<evidence type="ECO:0000313" key="2">
    <source>
        <dbReference type="EMBL" id="MBU3843474.1"/>
    </source>
</evidence>
<dbReference type="SUPFAM" id="SSF51735">
    <property type="entry name" value="NAD(P)-binding Rossmann-fold domains"/>
    <property type="match status" value="1"/>
</dbReference>